<evidence type="ECO:0000256" key="7">
    <source>
        <dbReference type="SAM" id="MobiDB-lite"/>
    </source>
</evidence>
<feature type="region of interest" description="Disordered" evidence="7">
    <location>
        <begin position="33"/>
        <end position="58"/>
    </location>
</feature>
<evidence type="ECO:0000256" key="1">
    <source>
        <dbReference type="ARBA" id="ARBA00004328"/>
    </source>
</evidence>
<comment type="function">
    <text evidence="6">Self-assembles to form an icosahedral capsid.</text>
</comment>
<sequence length="667" mass="79130">MPFWWRRRKKPWYGRLRYRRRFQTKRRRYRRRFARGRNRKLTRRRRRRRRHHKVRRKKNKIPVLQWQPDSIRKCHIKGQGTLVVGAEGTQMFCYTKDKFKYVPPKTPYGGGFGAEKFSLSYLYEEYTFHNNIWTATNLYKDLCRYLYCKIIFFRHPDTDFVINYNRQPPWELSKYTYPSCHPHQMLLDKHKVVIFSQASKPHGKYKYKIKIKPPKQLITKWFFTKQFCNYGLLFLKGSALNLRYSYLSASNENMLVNISSVNPSWYINTDWARARQDSQGYLPQNSMSRDLYYKNRTKGGGETITQVPVTTFTSYSESVSYNSGWFTKNFLRAIELQSPKGTKLAQLPLNYGRYNPTRDKGPGNKIYIISTIADGWGPPTTDKNVLIENMPLWLGLYGYVSYLETIKPPDWLKSSLIVIESDAIYHSGTPVPSTKWAPIDSDYIDGNKPYDQIITPTEKARWYPNYKWQLKTLNAIVECGPYIQQYIEEKNSTWELKYHYNFYFKWGGPQVPGQDIKNPQDLNTYDVPDKFTGRIQITNPAKQAPETILQPWDYRRGQLKETALKRMLEHLETDSEFEYLTEESPKKKKQRIGAALRDPQEAQKEAKACLLSLCEETTCQDPQNQTLEQLIHHQREQQQHLKFNIIKLLLDLKEQQRMLQLQTGILE</sequence>
<evidence type="ECO:0000256" key="4">
    <source>
        <dbReference type="ARBA" id="ARBA00022561"/>
    </source>
</evidence>
<protein>
    <recommendedName>
        <fullName evidence="6">Capsid protein</fullName>
    </recommendedName>
</protein>
<reference evidence="8" key="1">
    <citation type="submission" date="2024-05" db="EMBL/GenBank/DDBJ databases">
        <authorList>
            <person name="Laubscher F."/>
            <person name="Chudzinski V."/>
            <person name="Cordey S."/>
            <person name="Hosszu-Fellous K."/>
            <person name="Kaiser L."/>
        </authorList>
    </citation>
    <scope>NUCLEOTIDE SEQUENCE</scope>
    <source>
        <strain evidence="8">1217D1-1</strain>
    </source>
</reference>
<dbReference type="InterPro" id="IPR004219">
    <property type="entry name" value="TTvirus_Unk"/>
</dbReference>
<dbReference type="Pfam" id="PF02956">
    <property type="entry name" value="TT_ORF1"/>
    <property type="match status" value="1"/>
</dbReference>
<name>A0AAU7SSQ1_9VIRU</name>
<keyword evidence="4 6" id="KW-0167">Capsid protein</keyword>
<keyword evidence="3 6" id="KW-1140">T=1 icosahedral capsid protein</keyword>
<evidence type="ECO:0000313" key="8">
    <source>
        <dbReference type="EMBL" id="XBU06652.1"/>
    </source>
</evidence>
<comment type="similarity">
    <text evidence="2 6">Belongs to the anelloviridae capsid protein family.</text>
</comment>
<accession>A0AAU7SSQ1</accession>
<proteinExistence type="inferred from homology"/>
<dbReference type="EMBL" id="PP857105">
    <property type="protein sequence ID" value="XBU06652.1"/>
    <property type="molecule type" value="Genomic_DNA"/>
</dbReference>
<evidence type="ECO:0000256" key="2">
    <source>
        <dbReference type="ARBA" id="ARBA00006131"/>
    </source>
</evidence>
<evidence type="ECO:0000256" key="5">
    <source>
        <dbReference type="ARBA" id="ARBA00022844"/>
    </source>
</evidence>
<comment type="subcellular location">
    <subcellularLocation>
        <location evidence="1 6">Virion</location>
    </subcellularLocation>
</comment>
<organism evidence="8">
    <name type="scientific">Gammatorquevirus homidi7</name>
    <dbReference type="NCBI Taxonomy" id="3048392"/>
    <lineage>
        <taxon>Viruses</taxon>
        <taxon>Monodnaviria</taxon>
        <taxon>Shotokuvirae</taxon>
        <taxon>Commensaviricota</taxon>
        <taxon>Cardeaviricetes</taxon>
        <taxon>Sanitavirales</taxon>
        <taxon>Anelloviridae</taxon>
        <taxon>Gammatorquevirus</taxon>
    </lineage>
</organism>
<evidence type="ECO:0000256" key="3">
    <source>
        <dbReference type="ARBA" id="ARBA00022431"/>
    </source>
</evidence>
<evidence type="ECO:0000256" key="6">
    <source>
        <dbReference type="RuleBase" id="RU361230"/>
    </source>
</evidence>
<dbReference type="GO" id="GO:0039615">
    <property type="term" value="C:T=1 icosahedral viral capsid"/>
    <property type="evidence" value="ECO:0007669"/>
    <property type="project" value="UniProtKB-UniRule"/>
</dbReference>
<keyword evidence="5 6" id="KW-0946">Virion</keyword>